<feature type="transmembrane region" description="Helical" evidence="1">
    <location>
        <begin position="67"/>
        <end position="89"/>
    </location>
</feature>
<feature type="transmembrane region" description="Helical" evidence="1">
    <location>
        <begin position="32"/>
        <end position="55"/>
    </location>
</feature>
<sequence length="164" mass="17656">MPGSRQFALTTVLVGVIALTHAAFTWPTRATVAFFVGGALIAFVAEALVIGLGWLEHHVGPKVVGVPLYVLFGWTGVIYVALRLAFLAVDGWNVVVLAAALATGYDLLVDHQGVEEGYWTYTDSLPGPRRRGVPWWNFLGWFVISGLTAAIAVSLLEFGLPFAD</sequence>
<feature type="transmembrane region" description="Helical" evidence="1">
    <location>
        <begin position="138"/>
        <end position="160"/>
    </location>
</feature>
<organism evidence="2 3">
    <name type="scientific">Natronosalvus rutilus</name>
    <dbReference type="NCBI Taxonomy" id="2953753"/>
    <lineage>
        <taxon>Archaea</taxon>
        <taxon>Methanobacteriati</taxon>
        <taxon>Methanobacteriota</taxon>
        <taxon>Stenosarchaea group</taxon>
        <taxon>Halobacteria</taxon>
        <taxon>Halobacteriales</taxon>
        <taxon>Natrialbaceae</taxon>
        <taxon>Natronosalvus</taxon>
    </lineage>
</organism>
<evidence type="ECO:0000313" key="2">
    <source>
        <dbReference type="EMBL" id="UTF54048.1"/>
    </source>
</evidence>
<keyword evidence="1" id="KW-1133">Transmembrane helix</keyword>
<dbReference type="GeneID" id="73288741"/>
<keyword evidence="3" id="KW-1185">Reference proteome</keyword>
<name>A0A9E7NBW0_9EURY</name>
<dbReference type="KEGG" id="sawl:NGM29_01805"/>
<dbReference type="AlphaFoldDB" id="A0A9E7NBW0"/>
<dbReference type="EMBL" id="CP100355">
    <property type="protein sequence ID" value="UTF54048.1"/>
    <property type="molecule type" value="Genomic_DNA"/>
</dbReference>
<reference evidence="2" key="1">
    <citation type="submission" date="2022-06" db="EMBL/GenBank/DDBJ databases">
        <title>Diverse halophilic archaea isolated from saline environments.</title>
        <authorList>
            <person name="Cui H.-L."/>
        </authorList>
    </citation>
    <scope>NUCLEOTIDE SEQUENCE</scope>
    <source>
        <strain evidence="2">WLHS1</strain>
    </source>
</reference>
<gene>
    <name evidence="2" type="ORF">NGM29_01805</name>
</gene>
<keyword evidence="1" id="KW-0812">Transmembrane</keyword>
<dbReference type="InterPro" id="IPR007354">
    <property type="entry name" value="CruF-like"/>
</dbReference>
<dbReference type="Pfam" id="PF04240">
    <property type="entry name" value="Caroten_synth"/>
    <property type="match status" value="1"/>
</dbReference>
<proteinExistence type="predicted"/>
<protein>
    <submittedName>
        <fullName evidence="2">Carotenoid biosynthesis protein</fullName>
    </submittedName>
</protein>
<evidence type="ECO:0000313" key="3">
    <source>
        <dbReference type="Proteomes" id="UP001056855"/>
    </source>
</evidence>
<dbReference type="RefSeq" id="WP_254158557.1">
    <property type="nucleotide sequence ID" value="NZ_CP100355.1"/>
</dbReference>
<dbReference type="Proteomes" id="UP001056855">
    <property type="component" value="Chromosome"/>
</dbReference>
<evidence type="ECO:0000256" key="1">
    <source>
        <dbReference type="SAM" id="Phobius"/>
    </source>
</evidence>
<accession>A0A9E7NBW0</accession>
<keyword evidence="1" id="KW-0472">Membrane</keyword>